<evidence type="ECO:0000313" key="2">
    <source>
        <dbReference type="Proteomes" id="UP000790377"/>
    </source>
</evidence>
<proteinExistence type="predicted"/>
<keyword evidence="2" id="KW-1185">Reference proteome</keyword>
<sequence length="516" mass="57916">MESYIVLIAFLSAVLLLDYVWNRKGKTSLPLPPGPTPLPLLGNLLSIQRDAPWRTYKEWSMVYGDIIYTRVLSQGAIVINSEKVARALLETRSSNYSDRPRFATIELFGIQFRTVLLAYGDRWRLHRRMYHQAFRADAAVRYRPMQLQKGRQLALDLLSDPKGHNIDMHLQNHSASIIMSAVYDYNTESRNDPLVAIVRGAMEMVIVASTPEKAAILDAYPILTRLPPWFPGATFRRQALNCRKYITDMVEKPFEHVKKNMAAGIAGPCMVSDSLKKVEGDDYDGPFAQAIKHSSATAFSAASETTYSTLLVFIQQMVLNPHVQERAQAEIDSTVNSGRLPDFSDRPLLPYVEAVLRETLRYYPVAPLGIAHASVDSDVYEGYYIPKGVTIMVNQWGISRDESKYPNPSEFKPERFITPSGGLNDDTAMFGFGWGRRICPGRFVADASLWSAIATMLAVLNFSKAEDAEGKNINFEPKWTAGVASRPVKFPCRIRPRRPDLDSEGLARLLELSAAQ</sequence>
<evidence type="ECO:0000313" key="1">
    <source>
        <dbReference type="EMBL" id="KAH7910583.1"/>
    </source>
</evidence>
<dbReference type="EMBL" id="MU267707">
    <property type="protein sequence ID" value="KAH7910583.1"/>
    <property type="molecule type" value="Genomic_DNA"/>
</dbReference>
<organism evidence="1 2">
    <name type="scientific">Hygrophoropsis aurantiaca</name>
    <dbReference type="NCBI Taxonomy" id="72124"/>
    <lineage>
        <taxon>Eukaryota</taxon>
        <taxon>Fungi</taxon>
        <taxon>Dikarya</taxon>
        <taxon>Basidiomycota</taxon>
        <taxon>Agaricomycotina</taxon>
        <taxon>Agaricomycetes</taxon>
        <taxon>Agaricomycetidae</taxon>
        <taxon>Boletales</taxon>
        <taxon>Coniophorineae</taxon>
        <taxon>Hygrophoropsidaceae</taxon>
        <taxon>Hygrophoropsis</taxon>
    </lineage>
</organism>
<dbReference type="Proteomes" id="UP000790377">
    <property type="component" value="Unassembled WGS sequence"/>
</dbReference>
<gene>
    <name evidence="1" type="ORF">BJ138DRAFT_1189592</name>
</gene>
<accession>A0ACB8ABV8</accession>
<comment type="caution">
    <text evidence="1">The sequence shown here is derived from an EMBL/GenBank/DDBJ whole genome shotgun (WGS) entry which is preliminary data.</text>
</comment>
<protein>
    <submittedName>
        <fullName evidence="1">Cytochrome P450</fullName>
    </submittedName>
</protein>
<reference evidence="1" key="1">
    <citation type="journal article" date="2021" name="New Phytol.">
        <title>Evolutionary innovations through gain and loss of genes in the ectomycorrhizal Boletales.</title>
        <authorList>
            <person name="Wu G."/>
            <person name="Miyauchi S."/>
            <person name="Morin E."/>
            <person name="Kuo A."/>
            <person name="Drula E."/>
            <person name="Varga T."/>
            <person name="Kohler A."/>
            <person name="Feng B."/>
            <person name="Cao Y."/>
            <person name="Lipzen A."/>
            <person name="Daum C."/>
            <person name="Hundley H."/>
            <person name="Pangilinan J."/>
            <person name="Johnson J."/>
            <person name="Barry K."/>
            <person name="LaButti K."/>
            <person name="Ng V."/>
            <person name="Ahrendt S."/>
            <person name="Min B."/>
            <person name="Choi I.G."/>
            <person name="Park H."/>
            <person name="Plett J.M."/>
            <person name="Magnuson J."/>
            <person name="Spatafora J.W."/>
            <person name="Nagy L.G."/>
            <person name="Henrissat B."/>
            <person name="Grigoriev I.V."/>
            <person name="Yang Z.L."/>
            <person name="Xu J."/>
            <person name="Martin F.M."/>
        </authorList>
    </citation>
    <scope>NUCLEOTIDE SEQUENCE</scope>
    <source>
        <strain evidence="1">ATCC 28755</strain>
    </source>
</reference>
<name>A0ACB8ABV8_9AGAM</name>